<feature type="domain" description="RRM" evidence="2">
    <location>
        <begin position="454"/>
        <end position="533"/>
    </location>
</feature>
<dbReference type="SUPFAM" id="SSF54928">
    <property type="entry name" value="RNA-binding domain, RBD"/>
    <property type="match status" value="1"/>
</dbReference>
<accession>A0A9R1R173</accession>
<evidence type="ECO:0000313" key="3">
    <source>
        <dbReference type="EMBL" id="VAH86619.1"/>
    </source>
</evidence>
<dbReference type="SUPFAM" id="SSF81383">
    <property type="entry name" value="F-box domain"/>
    <property type="match status" value="1"/>
</dbReference>
<dbReference type="SMART" id="SM00360">
    <property type="entry name" value="RRM"/>
    <property type="match status" value="1"/>
</dbReference>
<protein>
    <recommendedName>
        <fullName evidence="2">RRM domain-containing protein</fullName>
    </recommendedName>
</protein>
<dbReference type="Gene3D" id="3.30.70.330">
    <property type="match status" value="1"/>
</dbReference>
<dbReference type="Pfam" id="PF03478">
    <property type="entry name" value="Beta-prop_KIB1-4"/>
    <property type="match status" value="1"/>
</dbReference>
<dbReference type="Gene3D" id="1.20.1280.50">
    <property type="match status" value="1"/>
</dbReference>
<sequence length="554" mass="63487">MEQSRWPDLPPDVLRDISGRLRHALDFLRFRTVCRSWRDSSKPIYSLPPWLLATPENDSVPLKFRCVFSKSSYHASPQPSPTSGGGKRIWLSTPDATAIRYITIEHLRPSLHDPLTGAITRLPLLPPTYCVDGQWEENILKGALYSDATTFLYGFSVIDDGLRTRFRAALLLPGEAKWKLVERNLENTDRPSEYHYARRGGKVIETDPDDEYILVNVDGEYCATYRGGMILVTVEPSLWRIIMLDGGNDDDVLVPTARVEVEGSWAYLVEHYGYILESRGELLWVSVQVEMYFTFCQEFRVLPHSVSVHVLEEAPVPEKVRWVRKDGRSLADRVLFLGSPNSFIVDASMLGSHGGYAYFIYHNDGKRSPAMRYGVIRYNLVGEEIDFLCKSKFIERLPLGWDGKKCTWLVPQPAIAPIKKTTKRWRKARSMKQQQQLTSSTHTIHIERDYEPCFKLLVRNLPLTVKSPQLQLLFSRYGKVSSAKVIYHKKTKRSQGIAQVTMSTVHANPEDALHALRNLVLNGSYLTVSFIKKGHRRRRRLCFGNNYSDFNFVE</sequence>
<keyword evidence="4" id="KW-1185">Reference proteome</keyword>
<dbReference type="AlphaFoldDB" id="A0A9R1R173"/>
<dbReference type="InterPro" id="IPR012677">
    <property type="entry name" value="Nucleotide-bd_a/b_plait_sf"/>
</dbReference>
<dbReference type="OMA" id="FIYHNDG"/>
<evidence type="ECO:0000259" key="2">
    <source>
        <dbReference type="PROSITE" id="PS50102"/>
    </source>
</evidence>
<dbReference type="PANTHER" id="PTHR33110">
    <property type="entry name" value="F-BOX/KELCH-REPEAT PROTEIN-RELATED"/>
    <property type="match status" value="1"/>
</dbReference>
<proteinExistence type="predicted"/>
<dbReference type="InterPro" id="IPR000504">
    <property type="entry name" value="RRM_dom"/>
</dbReference>
<dbReference type="Gramene" id="TRITD3Bv1G281610.1">
    <property type="protein sequence ID" value="TRITD3Bv1G281610.1"/>
    <property type="gene ID" value="TRITD3Bv1G281610"/>
</dbReference>
<gene>
    <name evidence="3" type="ORF">TRITD_3Bv1G281610</name>
</gene>
<dbReference type="GO" id="GO:0003723">
    <property type="term" value="F:RNA binding"/>
    <property type="evidence" value="ECO:0007669"/>
    <property type="project" value="UniProtKB-UniRule"/>
</dbReference>
<evidence type="ECO:0000313" key="4">
    <source>
        <dbReference type="Proteomes" id="UP000324705"/>
    </source>
</evidence>
<dbReference type="Pfam" id="PF00076">
    <property type="entry name" value="RRM_1"/>
    <property type="match status" value="1"/>
</dbReference>
<evidence type="ECO:0000256" key="1">
    <source>
        <dbReference type="PROSITE-ProRule" id="PRU00176"/>
    </source>
</evidence>
<organism evidence="3 4">
    <name type="scientific">Triticum turgidum subsp. durum</name>
    <name type="common">Durum wheat</name>
    <name type="synonym">Triticum durum</name>
    <dbReference type="NCBI Taxonomy" id="4567"/>
    <lineage>
        <taxon>Eukaryota</taxon>
        <taxon>Viridiplantae</taxon>
        <taxon>Streptophyta</taxon>
        <taxon>Embryophyta</taxon>
        <taxon>Tracheophyta</taxon>
        <taxon>Spermatophyta</taxon>
        <taxon>Magnoliopsida</taxon>
        <taxon>Liliopsida</taxon>
        <taxon>Poales</taxon>
        <taxon>Poaceae</taxon>
        <taxon>BOP clade</taxon>
        <taxon>Pooideae</taxon>
        <taxon>Triticodae</taxon>
        <taxon>Triticeae</taxon>
        <taxon>Triticinae</taxon>
        <taxon>Triticum</taxon>
    </lineage>
</organism>
<name>A0A9R1R173_TRITD</name>
<dbReference type="InterPro" id="IPR035979">
    <property type="entry name" value="RBD_domain_sf"/>
</dbReference>
<reference evidence="3 4" key="1">
    <citation type="submission" date="2017-09" db="EMBL/GenBank/DDBJ databases">
        <authorList>
            <consortium name="International Durum Wheat Genome Sequencing Consortium (IDWGSC)"/>
            <person name="Milanesi L."/>
        </authorList>
    </citation>
    <scope>NUCLEOTIDE SEQUENCE [LARGE SCALE GENOMIC DNA]</scope>
    <source>
        <strain evidence="4">cv. Svevo</strain>
    </source>
</reference>
<dbReference type="InterPro" id="IPR005174">
    <property type="entry name" value="KIB1-4_b-propeller"/>
</dbReference>
<dbReference type="EMBL" id="LT934116">
    <property type="protein sequence ID" value="VAH86619.1"/>
    <property type="molecule type" value="Genomic_DNA"/>
</dbReference>
<dbReference type="Proteomes" id="UP000324705">
    <property type="component" value="Chromosome 3B"/>
</dbReference>
<keyword evidence="1" id="KW-0694">RNA-binding</keyword>
<dbReference type="InterPro" id="IPR036047">
    <property type="entry name" value="F-box-like_dom_sf"/>
</dbReference>
<dbReference type="PROSITE" id="PS50102">
    <property type="entry name" value="RRM"/>
    <property type="match status" value="1"/>
</dbReference>
<dbReference type="PANTHER" id="PTHR33110:SF134">
    <property type="entry name" value="OS09G0565350 PROTEIN"/>
    <property type="match status" value="1"/>
</dbReference>